<dbReference type="EMBL" id="JAQQWL010000003">
    <property type="protein sequence ID" value="KAK8078724.1"/>
    <property type="molecule type" value="Genomic_DNA"/>
</dbReference>
<keyword evidence="2" id="KW-1185">Reference proteome</keyword>
<dbReference type="GeneID" id="92087003"/>
<gene>
    <name evidence="1" type="ORF">PG994_002531</name>
</gene>
<dbReference type="RefSeq" id="XP_066719795.1">
    <property type="nucleotide sequence ID" value="XM_066853940.1"/>
</dbReference>
<evidence type="ECO:0000313" key="1">
    <source>
        <dbReference type="EMBL" id="KAK8078724.1"/>
    </source>
</evidence>
<reference evidence="1 2" key="1">
    <citation type="submission" date="2023-01" db="EMBL/GenBank/DDBJ databases">
        <title>Analysis of 21 Apiospora genomes using comparative genomics revels a genus with tremendous synthesis potential of carbohydrate active enzymes and secondary metabolites.</title>
        <authorList>
            <person name="Sorensen T."/>
        </authorList>
    </citation>
    <scope>NUCLEOTIDE SEQUENCE [LARGE SCALE GENOMIC DNA]</scope>
    <source>
        <strain evidence="1 2">CBS 135458</strain>
    </source>
</reference>
<organism evidence="1 2">
    <name type="scientific">Apiospora phragmitis</name>
    <dbReference type="NCBI Taxonomy" id="2905665"/>
    <lineage>
        <taxon>Eukaryota</taxon>
        <taxon>Fungi</taxon>
        <taxon>Dikarya</taxon>
        <taxon>Ascomycota</taxon>
        <taxon>Pezizomycotina</taxon>
        <taxon>Sordariomycetes</taxon>
        <taxon>Xylariomycetidae</taxon>
        <taxon>Amphisphaeriales</taxon>
        <taxon>Apiosporaceae</taxon>
        <taxon>Apiospora</taxon>
    </lineage>
</organism>
<name>A0ABR1W962_9PEZI</name>
<comment type="caution">
    <text evidence="1">The sequence shown here is derived from an EMBL/GenBank/DDBJ whole genome shotgun (WGS) entry which is preliminary data.</text>
</comment>
<dbReference type="Proteomes" id="UP001480595">
    <property type="component" value="Unassembled WGS sequence"/>
</dbReference>
<accession>A0ABR1W962</accession>
<proteinExistence type="predicted"/>
<sequence>MATTSRNARIPDEKWEAQKTDIVRQFIGQDQSLEDIVESLRSSRFIAPIGKAVWSYVDHRIAERRSNGKTSNVILNGDLFDSTKVNKETGRYSQRAWSTSIVPSSIWGSSVDKGFISNVRDSTILRFTHHSSRHSLIDSSLLIPESEENEAARRMKIIRSGTDEEALQEQFKILFLQVANKSLFEEEGTIRDSEWSPMVNLVKLMDFVGFTRKPMEPGDDTTLLAAREGLFQRALYSLTCTCEEKRSDLLNDHIKNITRFVEWLLLSGQDPNVPVRCGDVTLTSGLQSTLDCGLEGLTDFLLQNKADVRGYRVDDDCYHSRDCWVHLPPHLHTVAFGRESISKTILSNLGTHETILNDFLSFNSILCVHGREIPFGSDIDHPLYDMIKTPNREAEALAVLQYITGILGTVWFKTLNHSVGILFNASWAGNLDILEFLVHNNVDI</sequence>
<evidence type="ECO:0000313" key="2">
    <source>
        <dbReference type="Proteomes" id="UP001480595"/>
    </source>
</evidence>
<protein>
    <submittedName>
        <fullName evidence="1">Ankyrin repeat domain-containing protein 50</fullName>
    </submittedName>
</protein>